<feature type="region of interest" description="Disordered" evidence="1">
    <location>
        <begin position="344"/>
        <end position="369"/>
    </location>
</feature>
<dbReference type="OrthoDB" id="5415055at2759"/>
<dbReference type="GeneID" id="8437963"/>
<evidence type="ECO:0000256" key="2">
    <source>
        <dbReference type="SAM" id="Phobius"/>
    </source>
</evidence>
<gene>
    <name evidence="3" type="ORF">UREG_02452</name>
</gene>
<feature type="compositionally biased region" description="Polar residues" evidence="1">
    <location>
        <begin position="30"/>
        <end position="39"/>
    </location>
</feature>
<dbReference type="eggNOG" id="ENOG502TEVN">
    <property type="taxonomic scope" value="Eukaryota"/>
</dbReference>
<feature type="transmembrane region" description="Helical" evidence="2">
    <location>
        <begin position="616"/>
        <end position="634"/>
    </location>
</feature>
<organism evidence="3 4">
    <name type="scientific">Uncinocarpus reesii (strain UAMH 1704)</name>
    <dbReference type="NCBI Taxonomy" id="336963"/>
    <lineage>
        <taxon>Eukaryota</taxon>
        <taxon>Fungi</taxon>
        <taxon>Dikarya</taxon>
        <taxon>Ascomycota</taxon>
        <taxon>Pezizomycotina</taxon>
        <taxon>Eurotiomycetes</taxon>
        <taxon>Eurotiomycetidae</taxon>
        <taxon>Onygenales</taxon>
        <taxon>Onygenaceae</taxon>
        <taxon>Uncinocarpus</taxon>
    </lineage>
</organism>
<dbReference type="InParanoid" id="C4JG54"/>
<dbReference type="AlphaFoldDB" id="C4JG54"/>
<sequence length="644" mass="72098">MPPAVSEASTLSISSTRPTHLYLPVEPHQRSQQRPSSWSARFRESFFSRPDSRRKRKFRSRDSGYLRDQAPMSQPKDSKPQTRQFFLLKNQKGKGNLATIGEKSQLEHQDFASDAGTIRKTPQCEITQDADNPLWPAKSWTGRSKRKHTISRDDYLTARGANPRTGVISPSITSHSDDSDIAGSEGLLNNEDNAMDKKWRLKGDQWISLDKDAKTPLPSPSTEKPSDVEDKARSYIRRLQQRGVRHSQVEDRFVVNMPSAREPCPPTMTTQQISEFQKAIDRIYKNGEKFVDPKIPLTPPEPAPNGPSTPPKKLSKDIKYGQGEPDISRPPQMLEQEYFLGGGRAKAMESRKASNPSPPSTIKEGQGQNRLSMIGEKQMENIASTRNRHSRICSSSLLERRIKGGTLLTPTQDPISLLCPKANPQEAASTIITTTANLATHSPKLRSRSTELNPDTNPSLTEERGQPYASAFRPSRSSPGMGFVAVNRPGYTNIAEDDIRTTNTLTDGSTPTLVNQGRNLTLRDICYSRSHATCLYAWPVLPYTVNILVSCFRLILKAYRHFLAASNAFGTTEPCVDVAYSWINYIPLALLTYVIWKALACIITFGLHGCWITKQIIHYGGYTSGLFLLFRWVLRSKYGISFNP</sequence>
<feature type="region of interest" description="Disordered" evidence="1">
    <location>
        <begin position="291"/>
        <end position="332"/>
    </location>
</feature>
<feature type="compositionally biased region" description="Pro residues" evidence="1">
    <location>
        <begin position="296"/>
        <end position="310"/>
    </location>
</feature>
<accession>C4JG54</accession>
<dbReference type="Proteomes" id="UP000002058">
    <property type="component" value="Unassembled WGS sequence"/>
</dbReference>
<feature type="transmembrane region" description="Helical" evidence="2">
    <location>
        <begin position="577"/>
        <end position="596"/>
    </location>
</feature>
<feature type="region of interest" description="Disordered" evidence="1">
    <location>
        <begin position="1"/>
        <end position="81"/>
    </location>
</feature>
<name>C4JG54_UNCRE</name>
<keyword evidence="2" id="KW-1133">Transmembrane helix</keyword>
<dbReference type="VEuPathDB" id="FungiDB:UREG_02452"/>
<feature type="compositionally biased region" description="Polar residues" evidence="1">
    <location>
        <begin position="7"/>
        <end position="18"/>
    </location>
</feature>
<dbReference type="KEGG" id="ure:UREG_02452"/>
<keyword evidence="2" id="KW-0812">Transmembrane</keyword>
<protein>
    <submittedName>
        <fullName evidence="3">Uncharacterized protein</fullName>
    </submittedName>
</protein>
<keyword evidence="2" id="KW-0472">Membrane</keyword>
<dbReference type="RefSeq" id="XP_002542936.1">
    <property type="nucleotide sequence ID" value="XM_002542890.1"/>
</dbReference>
<reference evidence="4" key="1">
    <citation type="journal article" date="2009" name="Genome Res.">
        <title>Comparative genomic analyses of the human fungal pathogens Coccidioides and their relatives.</title>
        <authorList>
            <person name="Sharpton T.J."/>
            <person name="Stajich J.E."/>
            <person name="Rounsley S.D."/>
            <person name="Gardner M.J."/>
            <person name="Wortman J.R."/>
            <person name="Jordar V.S."/>
            <person name="Maiti R."/>
            <person name="Kodira C.D."/>
            <person name="Neafsey D.E."/>
            <person name="Zeng Q."/>
            <person name="Hung C.-Y."/>
            <person name="McMahan C."/>
            <person name="Muszewska A."/>
            <person name="Grynberg M."/>
            <person name="Mandel M.A."/>
            <person name="Kellner E.M."/>
            <person name="Barker B.M."/>
            <person name="Galgiani J.N."/>
            <person name="Orbach M.J."/>
            <person name="Kirkland T.N."/>
            <person name="Cole G.T."/>
            <person name="Henn M.R."/>
            <person name="Birren B.W."/>
            <person name="Taylor J.W."/>
        </authorList>
    </citation>
    <scope>NUCLEOTIDE SEQUENCE [LARGE SCALE GENOMIC DNA]</scope>
    <source>
        <strain evidence="4">UAMH 1704</strain>
    </source>
</reference>
<dbReference type="HOGENOM" id="CLU_428931_0_0_1"/>
<dbReference type="OMA" id="TMTTQQI"/>
<keyword evidence="4" id="KW-1185">Reference proteome</keyword>
<feature type="region of interest" description="Disordered" evidence="1">
    <location>
        <begin position="210"/>
        <end position="230"/>
    </location>
</feature>
<evidence type="ECO:0000313" key="3">
    <source>
        <dbReference type="EMBL" id="EEP77603.1"/>
    </source>
</evidence>
<feature type="region of interest" description="Disordered" evidence="1">
    <location>
        <begin position="129"/>
        <end position="189"/>
    </location>
</feature>
<feature type="region of interest" description="Disordered" evidence="1">
    <location>
        <begin position="441"/>
        <end position="476"/>
    </location>
</feature>
<feature type="transmembrane region" description="Helical" evidence="2">
    <location>
        <begin position="535"/>
        <end position="556"/>
    </location>
</feature>
<proteinExistence type="predicted"/>
<feature type="compositionally biased region" description="Polar residues" evidence="1">
    <location>
        <begin position="450"/>
        <end position="460"/>
    </location>
</feature>
<evidence type="ECO:0000256" key="1">
    <source>
        <dbReference type="SAM" id="MobiDB-lite"/>
    </source>
</evidence>
<evidence type="ECO:0000313" key="4">
    <source>
        <dbReference type="Proteomes" id="UP000002058"/>
    </source>
</evidence>
<dbReference type="EMBL" id="CH476615">
    <property type="protein sequence ID" value="EEP77603.1"/>
    <property type="molecule type" value="Genomic_DNA"/>
</dbReference>